<keyword evidence="2 4" id="KW-0413">Isomerase</keyword>
<dbReference type="RefSeq" id="WP_021170524.1">
    <property type="nucleotide sequence ID" value="NZ_CTRP01000014.1"/>
</dbReference>
<evidence type="ECO:0000256" key="1">
    <source>
        <dbReference type="ARBA" id="ARBA00006723"/>
    </source>
</evidence>
<evidence type="ECO:0000256" key="4">
    <source>
        <dbReference type="RuleBase" id="RU362032"/>
    </source>
</evidence>
<dbReference type="NCBIfam" id="NF002571">
    <property type="entry name" value="PRK02220.1"/>
    <property type="match status" value="1"/>
</dbReference>
<dbReference type="Proteomes" id="UP000049855">
    <property type="component" value="Unassembled WGS sequence"/>
</dbReference>
<dbReference type="Gene3D" id="3.30.429.10">
    <property type="entry name" value="Macrophage Migration Inhibitory Factor"/>
    <property type="match status" value="1"/>
</dbReference>
<protein>
    <recommendedName>
        <fullName evidence="4">Tautomerase</fullName>
        <ecNumber evidence="4">5.3.2.-</ecNumber>
    </recommendedName>
</protein>
<gene>
    <name evidence="6" type="ORF">SpAn4DRAFT_1004</name>
</gene>
<dbReference type="InterPro" id="IPR014347">
    <property type="entry name" value="Tautomerase/MIF_sf"/>
</dbReference>
<accession>A0A0U1L4B0</accession>
<evidence type="ECO:0000259" key="5">
    <source>
        <dbReference type="Pfam" id="PF01361"/>
    </source>
</evidence>
<dbReference type="EC" id="5.3.2.-" evidence="4"/>
<reference evidence="7" key="1">
    <citation type="submission" date="2015-03" db="EMBL/GenBank/DDBJ databases">
        <authorList>
            <person name="Nijsse Bart"/>
        </authorList>
    </citation>
    <scope>NUCLEOTIDE SEQUENCE [LARGE SCALE GENOMIC DNA]</scope>
</reference>
<dbReference type="InterPro" id="IPR004370">
    <property type="entry name" value="4-OT-like_dom"/>
</dbReference>
<dbReference type="InterPro" id="IPR018191">
    <property type="entry name" value="4-OT"/>
</dbReference>
<dbReference type="PANTHER" id="PTHR35530:SF1">
    <property type="entry name" value="2-HYDROXYMUCONATE TAUTOMERASE"/>
    <property type="match status" value="1"/>
</dbReference>
<dbReference type="NCBIfam" id="TIGR00013">
    <property type="entry name" value="taut"/>
    <property type="match status" value="1"/>
</dbReference>
<dbReference type="EMBL" id="CTRP01000014">
    <property type="protein sequence ID" value="CQR74542.1"/>
    <property type="molecule type" value="Genomic_DNA"/>
</dbReference>
<proteinExistence type="inferred from homology"/>
<sequence>MPIVQIDLIEGRSLEQKREMVKKVTEAIVDTAKCPPEAVTIVVREAPAQHIGKAGVLASDR</sequence>
<comment type="similarity">
    <text evidence="1 4">Belongs to the 4-oxalocrotonate tautomerase family.</text>
</comment>
<evidence type="ECO:0000256" key="3">
    <source>
        <dbReference type="PIRSR" id="PIRSR618191-1"/>
    </source>
</evidence>
<dbReference type="AlphaFoldDB" id="A0A0U1L4B0"/>
<feature type="active site" description="Proton acceptor; via imino nitrogen" evidence="3">
    <location>
        <position position="2"/>
    </location>
</feature>
<evidence type="ECO:0000313" key="6">
    <source>
        <dbReference type="EMBL" id="CQR74542.1"/>
    </source>
</evidence>
<organism evidence="6 7">
    <name type="scientific">Sporomusa ovata</name>
    <dbReference type="NCBI Taxonomy" id="2378"/>
    <lineage>
        <taxon>Bacteria</taxon>
        <taxon>Bacillati</taxon>
        <taxon>Bacillota</taxon>
        <taxon>Negativicutes</taxon>
        <taxon>Selenomonadales</taxon>
        <taxon>Sporomusaceae</taxon>
        <taxon>Sporomusa</taxon>
    </lineage>
</organism>
<name>A0A0U1L4B0_9FIRM</name>
<dbReference type="GO" id="GO:0016853">
    <property type="term" value="F:isomerase activity"/>
    <property type="evidence" value="ECO:0007669"/>
    <property type="project" value="UniProtKB-UniRule"/>
</dbReference>
<dbReference type="PANTHER" id="PTHR35530">
    <property type="entry name" value="TAUTOMERASE-RELATED"/>
    <property type="match status" value="1"/>
</dbReference>
<feature type="domain" description="4-oxalocrotonate tautomerase-like" evidence="5">
    <location>
        <begin position="2"/>
        <end position="60"/>
    </location>
</feature>
<dbReference type="Pfam" id="PF01361">
    <property type="entry name" value="Tautomerase"/>
    <property type="match status" value="1"/>
</dbReference>
<keyword evidence="7" id="KW-1185">Reference proteome</keyword>
<evidence type="ECO:0000313" key="7">
    <source>
        <dbReference type="Proteomes" id="UP000049855"/>
    </source>
</evidence>
<evidence type="ECO:0000256" key="2">
    <source>
        <dbReference type="ARBA" id="ARBA00023235"/>
    </source>
</evidence>
<dbReference type="SUPFAM" id="SSF55331">
    <property type="entry name" value="Tautomerase/MIF"/>
    <property type="match status" value="1"/>
</dbReference>